<evidence type="ECO:0000313" key="1">
    <source>
        <dbReference type="EMBL" id="EEX72822.1"/>
    </source>
</evidence>
<dbReference type="Proteomes" id="UP000003460">
    <property type="component" value="Unassembled WGS sequence"/>
</dbReference>
<gene>
    <name evidence="1" type="ORF">GCWU000325_00224</name>
</gene>
<dbReference type="HOGENOM" id="CLU_2827647_0_0_10"/>
<sequence>MSSIVCRQQTIVCSRQTMVCRDQTMVWWGQTIIQSTFEFQKHFFLPAVSGFAIHNWRDPLPEFATS</sequence>
<accession>C9LDF4</accession>
<keyword evidence="2" id="KW-1185">Reference proteome</keyword>
<proteinExistence type="predicted"/>
<reference evidence="1" key="1">
    <citation type="submission" date="2009-09" db="EMBL/GenBank/DDBJ databases">
        <authorList>
            <person name="Weinstock G."/>
            <person name="Sodergren E."/>
            <person name="Clifton S."/>
            <person name="Fulton L."/>
            <person name="Fulton B."/>
            <person name="Courtney L."/>
            <person name="Fronick C."/>
            <person name="Harrison M."/>
            <person name="Strong C."/>
            <person name="Farmer C."/>
            <person name="Delahaunty K."/>
            <person name="Markovic C."/>
            <person name="Hall O."/>
            <person name="Minx P."/>
            <person name="Tomlinson C."/>
            <person name="Mitreva M."/>
            <person name="Nelson J."/>
            <person name="Hou S."/>
            <person name="Wollam A."/>
            <person name="Pepin K.H."/>
            <person name="Johnson M."/>
            <person name="Bhonagiri V."/>
            <person name="Nash W.E."/>
            <person name="Warren W."/>
            <person name="Chinwalla A."/>
            <person name="Mardis E.R."/>
            <person name="Wilson R.K."/>
        </authorList>
    </citation>
    <scope>NUCLEOTIDE SEQUENCE [LARGE SCALE GENOMIC DNA]</scope>
    <source>
        <strain evidence="1">ATCC 51259</strain>
    </source>
</reference>
<organism evidence="1 2">
    <name type="scientific">Alloprevotella tannerae ATCC 51259</name>
    <dbReference type="NCBI Taxonomy" id="626522"/>
    <lineage>
        <taxon>Bacteria</taxon>
        <taxon>Pseudomonadati</taxon>
        <taxon>Bacteroidota</taxon>
        <taxon>Bacteroidia</taxon>
        <taxon>Bacteroidales</taxon>
        <taxon>Prevotellaceae</taxon>
        <taxon>Alloprevotella</taxon>
    </lineage>
</organism>
<evidence type="ECO:0000313" key="2">
    <source>
        <dbReference type="Proteomes" id="UP000003460"/>
    </source>
</evidence>
<name>C9LDF4_9BACT</name>
<comment type="caution">
    <text evidence="1">The sequence shown here is derived from an EMBL/GenBank/DDBJ whole genome shotgun (WGS) entry which is preliminary data.</text>
</comment>
<dbReference type="AlphaFoldDB" id="C9LDF4"/>
<protein>
    <submittedName>
        <fullName evidence="1">Uncharacterized protein</fullName>
    </submittedName>
</protein>
<dbReference type="EMBL" id="ACIJ02000004">
    <property type="protein sequence ID" value="EEX72822.1"/>
    <property type="molecule type" value="Genomic_DNA"/>
</dbReference>